<evidence type="ECO:0000256" key="1">
    <source>
        <dbReference type="ARBA" id="ARBA00004613"/>
    </source>
</evidence>
<dbReference type="InterPro" id="IPR036465">
    <property type="entry name" value="vWFA_dom_sf"/>
</dbReference>
<feature type="chain" id="PRO_5032550005" description="VWFA domain-containing protein" evidence="7">
    <location>
        <begin position="22"/>
        <end position="1680"/>
    </location>
</feature>
<evidence type="ECO:0000313" key="9">
    <source>
        <dbReference type="Ensembl" id="ENSMGAP00000011904.3"/>
    </source>
</evidence>
<feature type="region of interest" description="Disordered" evidence="6">
    <location>
        <begin position="1599"/>
        <end position="1629"/>
    </location>
</feature>
<dbReference type="SMART" id="SM00327">
    <property type="entry name" value="VWA"/>
    <property type="match status" value="8"/>
</dbReference>
<feature type="domain" description="VWFA" evidence="8">
    <location>
        <begin position="819"/>
        <end position="989"/>
    </location>
</feature>
<reference evidence="9 10" key="1">
    <citation type="journal article" date="2010" name="PLoS Biol.">
        <title>Multi-platform next-generation sequencing of the domestic turkey (Meleagris gallopavo): genome assembly and analysis.</title>
        <authorList>
            <person name="Dalloul R.A."/>
            <person name="Long J.A."/>
            <person name="Zimin A.V."/>
            <person name="Aslam L."/>
            <person name="Beal K."/>
            <person name="Blomberg L.A."/>
            <person name="Bouffard P."/>
            <person name="Burt D.W."/>
            <person name="Crasta O."/>
            <person name="Crooijmans R.P."/>
            <person name="Cooper K."/>
            <person name="Coulombe R.A."/>
            <person name="De S."/>
            <person name="Delany M.E."/>
            <person name="Dodgson J.B."/>
            <person name="Dong J.J."/>
            <person name="Evans C."/>
            <person name="Frederickson K.M."/>
            <person name="Flicek P."/>
            <person name="Florea L."/>
            <person name="Folkerts O."/>
            <person name="Groenen M.A."/>
            <person name="Harkins T.T."/>
            <person name="Herrero J."/>
            <person name="Hoffmann S."/>
            <person name="Megens H.J."/>
            <person name="Jiang A."/>
            <person name="de Jong P."/>
            <person name="Kaiser P."/>
            <person name="Kim H."/>
            <person name="Kim K.W."/>
            <person name="Kim S."/>
            <person name="Langenberger D."/>
            <person name="Lee M.K."/>
            <person name="Lee T."/>
            <person name="Mane S."/>
            <person name="Marcais G."/>
            <person name="Marz M."/>
            <person name="McElroy A.P."/>
            <person name="Modise T."/>
            <person name="Nefedov M."/>
            <person name="Notredame C."/>
            <person name="Paton I.R."/>
            <person name="Payne W.S."/>
            <person name="Pertea G."/>
            <person name="Prickett D."/>
            <person name="Puiu D."/>
            <person name="Qioa D."/>
            <person name="Raineri E."/>
            <person name="Ruffier M."/>
            <person name="Salzberg S.L."/>
            <person name="Schatz M.C."/>
            <person name="Scheuring C."/>
            <person name="Schmidt C.J."/>
            <person name="Schroeder S."/>
            <person name="Searle S.M."/>
            <person name="Smith E.J."/>
            <person name="Smith J."/>
            <person name="Sonstegard T.S."/>
            <person name="Stadler P.F."/>
            <person name="Tafer H."/>
            <person name="Tu Z.J."/>
            <person name="Van Tassell C.P."/>
            <person name="Vilella A.J."/>
            <person name="Williams K.P."/>
            <person name="Yorke J.A."/>
            <person name="Zhang L."/>
            <person name="Zhang H.B."/>
            <person name="Zhang X."/>
            <person name="Zhang Y."/>
            <person name="Reed K.M."/>
        </authorList>
    </citation>
    <scope>NUCLEOTIDE SEQUENCE [LARGE SCALE GENOMIC DNA]</scope>
</reference>
<evidence type="ECO:0000256" key="3">
    <source>
        <dbReference type="ARBA" id="ARBA00022729"/>
    </source>
</evidence>
<dbReference type="GO" id="GO:0032991">
    <property type="term" value="C:protein-containing complex"/>
    <property type="evidence" value="ECO:0007669"/>
    <property type="project" value="Ensembl"/>
</dbReference>
<feature type="domain" description="VWFA" evidence="8">
    <location>
        <begin position="33"/>
        <end position="207"/>
    </location>
</feature>
<dbReference type="PANTHER" id="PTHR24020:SF86">
    <property type="entry name" value="COLLAGEN, TYPE VI, ALPHA 4"/>
    <property type="match status" value="1"/>
</dbReference>
<dbReference type="GO" id="GO:0031012">
    <property type="term" value="C:extracellular matrix"/>
    <property type="evidence" value="ECO:0007669"/>
    <property type="project" value="Ensembl"/>
</dbReference>
<reference evidence="9" key="2">
    <citation type="submission" date="2025-08" db="UniProtKB">
        <authorList>
            <consortium name="Ensembl"/>
        </authorList>
    </citation>
    <scope>IDENTIFICATION</scope>
</reference>
<feature type="domain" description="VWFA" evidence="8">
    <location>
        <begin position="1197"/>
        <end position="1368"/>
    </location>
</feature>
<comment type="subcellular location">
    <subcellularLocation>
        <location evidence="1">Secreted</location>
    </subcellularLocation>
</comment>
<dbReference type="Bgee" id="ENSMGAG00000011365">
    <property type="expression patterns" value="Expressed in ileum and 8 other cell types or tissues"/>
</dbReference>
<feature type="signal peptide" evidence="7">
    <location>
        <begin position="1"/>
        <end position="21"/>
    </location>
</feature>
<evidence type="ECO:0000256" key="6">
    <source>
        <dbReference type="SAM" id="MobiDB-lite"/>
    </source>
</evidence>
<dbReference type="InterPro" id="IPR050525">
    <property type="entry name" value="ECM_Assembly_Org"/>
</dbReference>
<dbReference type="InParanoid" id="G1NFU2"/>
<dbReference type="PRINTS" id="PR00453">
    <property type="entry name" value="VWFADOMAIN"/>
</dbReference>
<keyword evidence="4" id="KW-0677">Repeat</keyword>
<dbReference type="Gene3D" id="3.40.50.410">
    <property type="entry name" value="von Willebrand factor, type A domain"/>
    <property type="match status" value="8"/>
</dbReference>
<feature type="domain" description="VWFA" evidence="8">
    <location>
        <begin position="636"/>
        <end position="803"/>
    </location>
</feature>
<feature type="domain" description="VWFA" evidence="8">
    <location>
        <begin position="428"/>
        <end position="607"/>
    </location>
</feature>
<dbReference type="Ensembl" id="ENSMGAT00000012786.3">
    <property type="protein sequence ID" value="ENSMGAP00000011904.3"/>
    <property type="gene ID" value="ENSMGAG00000011365.3"/>
</dbReference>
<dbReference type="GeneTree" id="ENSGT00940000163168"/>
<accession>G1NFU2</accession>
<evidence type="ECO:0000256" key="5">
    <source>
        <dbReference type="ARBA" id="ARBA00023180"/>
    </source>
</evidence>
<dbReference type="GO" id="GO:0005518">
    <property type="term" value="F:collagen binding"/>
    <property type="evidence" value="ECO:0007669"/>
    <property type="project" value="Ensembl"/>
</dbReference>
<sequence>MDDWISLLVLLFVSSFGTLDAQQTACTKATMADVVFIVDTSTSITQENFQKVKNFLSSLVSRLDIGLDAVRVGLVQYSDKAYQVFLLNQYLLKNDVLEQIGNLPYRGGETYTGRALDFVNTKYFTESAGSRVKSYVPQLAILITSGESSDEVEQPAKKLRYRGISIYVVGTGIQNTTELQQIASRPFRKYLYSTVSFDDLPDLSTRLLQDFCIAIENQMQAFAKQYADVIFLIDSTENMKPSTSERVKHFISQIVRQLDVGLNKHRVGLAQFSGVGKVEFLLNTYENKEEVLEHIQRSIAFTGGSLQHESVMEFLKKTFLMNGAGSRLSEGTPQIVVIFTSSGSRNSIMEEAWMLEEMGVKVISVDVEHFDMTEVMREVSSKVDQIYEVESIDLVQQNIVSNIETSLQKLYDLDSSVPAVCSSATVADIVFLVDESSKIGSKNFQLIRAFLLKVVNALDIAPSNVRVGLVLYSNEPRLEFTLDTFKDKLEILNYLKNLPYRGGQAYTGIAIEFLRNKVFTQEAGSRKKQGVQQIAVVITDGQSLDDYTEPASKLRRESITVYAVGIKNITEGSKFDKIATYPPRNYVTTLKYFLQLLNIAWKIKKQLCNEIVTKTFVVPLQSQSLKKGCVDMEEADIYFLIDGSGSIYPSDFKDMKTFMNEVIRIFQLGANNVRFGVVQYASESRTEIIIGQHNQRMRLTEAIENIDQIGGGTRTGSALRSMKTLFKMAYREKVPQILIVITDGKSEDGVNQAARDLRQQGIIIYAIGIKNAVQRELEEIAETKNRMFFVSDFDSLKHIKREIVQEVCSTNVCKNVRADIVFLVDSSNSIRPAEFQKIKDFMQSFVMKVDVGLDNVRVGLIQFSSEIREEFQLDRYSTVAEVRRAIQEIKQIKLGTLTGKALTFAASYFDPPRGGRPELKQYLIVITDGEAQDSVKNPARAIRDKGVTIYAIDLLQANNSQLVEITGTQDKVFFESEMNFSEKQILFEICNLQKSCKRAEAADIMFVVHGSSGVTDLQFKNMLRLVEAVVNNSVVGKDKVQFGVLVYSSNPEVQFSLNSYASKSQIREAVFSLKPLSGQPFTARALSFARQRFDVNYGGRASSLAVTRIVVLITDEPTVPSDRDNLPMAVRALKEDKIVLITVGVNKASREELEEITEDQERLFFAQNYDALENIHENLTQIVCEKSKPVCSNRVADLIFLIDGSGSISEESFSIMKTFMKNVVDNFVIARDKVRVGVVQYSHEPQKEFYLNEFYSDTVIKEQIHRIEQLKSSTFTGKGLKFAQRLFEPANGGRKYQGVSQNLVVITDGYSTDRVDDAAMALRSNGIHVFAVGVGVVNSFELLRIAGDARRVFTVENFDALKTIKSTITSEICEPEDSADQDCNIDLAIAVDISRHMQSASSLLLKQKLQTFLPRLLFQVKSLPNISCSAGFPVNVRFKFQVLSQTKEFLFNSDFEDYNEEIIQKFLDAQTVVDTYLNVDFLQAIQEKLFSTTSAKVKVLLVFSDGLDDSLEDLRKAATAFRLKGLDALLLVGLDTSQDLTTLREIEFGRGFGYNEPLSVGFPEIASILQRNLDTVAERKCCNVVCKCLGEIGDRGRWGNPGRKGSTGYRGSPGHPGEEGGIGGRGPVGFNGTRGDRGCAGARGYKASMSLKCFLILFSAELFCAAAFLRHGWGEQDLQL</sequence>
<feature type="domain" description="VWFA" evidence="8">
    <location>
        <begin position="1003"/>
        <end position="1179"/>
    </location>
</feature>
<dbReference type="PANTHER" id="PTHR24020">
    <property type="entry name" value="COLLAGEN ALPHA"/>
    <property type="match status" value="1"/>
</dbReference>
<dbReference type="SUPFAM" id="SSF53300">
    <property type="entry name" value="vWA-like"/>
    <property type="match status" value="8"/>
</dbReference>
<keyword evidence="2" id="KW-0964">Secreted</keyword>
<feature type="domain" description="VWFA" evidence="8">
    <location>
        <begin position="228"/>
        <end position="403"/>
    </location>
</feature>
<dbReference type="GO" id="GO:0005576">
    <property type="term" value="C:extracellular region"/>
    <property type="evidence" value="ECO:0007669"/>
    <property type="project" value="UniProtKB-SubCell"/>
</dbReference>
<evidence type="ECO:0000256" key="4">
    <source>
        <dbReference type="ARBA" id="ARBA00022737"/>
    </source>
</evidence>
<dbReference type="InterPro" id="IPR002035">
    <property type="entry name" value="VWF_A"/>
</dbReference>
<dbReference type="Pfam" id="PF00092">
    <property type="entry name" value="VWA"/>
    <property type="match status" value="7"/>
</dbReference>
<dbReference type="FunFam" id="3.40.50.410:FF:000004">
    <property type="entry name" value="collagen alpha-6(VI) chain"/>
    <property type="match status" value="5"/>
</dbReference>
<dbReference type="GO" id="GO:0030198">
    <property type="term" value="P:extracellular matrix organization"/>
    <property type="evidence" value="ECO:0007669"/>
    <property type="project" value="Ensembl"/>
</dbReference>
<organism evidence="9 10">
    <name type="scientific">Meleagris gallopavo</name>
    <name type="common">Wild turkey</name>
    <dbReference type="NCBI Taxonomy" id="9103"/>
    <lineage>
        <taxon>Eukaryota</taxon>
        <taxon>Metazoa</taxon>
        <taxon>Chordata</taxon>
        <taxon>Craniata</taxon>
        <taxon>Vertebrata</taxon>
        <taxon>Euteleostomi</taxon>
        <taxon>Archelosauria</taxon>
        <taxon>Archosauria</taxon>
        <taxon>Dinosauria</taxon>
        <taxon>Saurischia</taxon>
        <taxon>Theropoda</taxon>
        <taxon>Coelurosauria</taxon>
        <taxon>Aves</taxon>
        <taxon>Neognathae</taxon>
        <taxon>Galloanserae</taxon>
        <taxon>Galliformes</taxon>
        <taxon>Phasianidae</taxon>
        <taxon>Meleagridinae</taxon>
        <taxon>Meleagris</taxon>
    </lineage>
</organism>
<dbReference type="Proteomes" id="UP000001645">
    <property type="component" value="Chromosome 6"/>
</dbReference>
<name>G1NFU2_MELGA</name>
<dbReference type="HOGENOM" id="CLU_000182_0_0_1"/>
<keyword evidence="3 7" id="KW-0732">Signal</keyword>
<evidence type="ECO:0000313" key="10">
    <source>
        <dbReference type="Proteomes" id="UP000001645"/>
    </source>
</evidence>
<dbReference type="PROSITE" id="PS50234">
    <property type="entry name" value="VWFA"/>
    <property type="match status" value="7"/>
</dbReference>
<dbReference type="CDD" id="cd01472">
    <property type="entry name" value="vWA_collagen"/>
    <property type="match status" value="4"/>
</dbReference>
<reference evidence="9" key="3">
    <citation type="submission" date="2025-09" db="UniProtKB">
        <authorList>
            <consortium name="Ensembl"/>
        </authorList>
    </citation>
    <scope>IDENTIFICATION</scope>
</reference>
<evidence type="ECO:0000256" key="7">
    <source>
        <dbReference type="SAM" id="SignalP"/>
    </source>
</evidence>
<keyword evidence="10" id="KW-1185">Reference proteome</keyword>
<evidence type="ECO:0000256" key="2">
    <source>
        <dbReference type="ARBA" id="ARBA00022525"/>
    </source>
</evidence>
<dbReference type="CDD" id="cd01450">
    <property type="entry name" value="vWFA_subfamily_ECM"/>
    <property type="match status" value="1"/>
</dbReference>
<keyword evidence="5" id="KW-0325">Glycoprotein</keyword>
<feature type="compositionally biased region" description="Gly residues" evidence="6">
    <location>
        <begin position="1619"/>
        <end position="1629"/>
    </location>
</feature>
<protein>
    <recommendedName>
        <fullName evidence="8">VWFA domain-containing protein</fullName>
    </recommendedName>
</protein>
<evidence type="ECO:0000259" key="8">
    <source>
        <dbReference type="PROSITE" id="PS50234"/>
    </source>
</evidence>
<proteinExistence type="predicted"/>